<name>A0A5B0PN96_PUCGR</name>
<organism evidence="1 2">
    <name type="scientific">Puccinia graminis f. sp. tritici</name>
    <dbReference type="NCBI Taxonomy" id="56615"/>
    <lineage>
        <taxon>Eukaryota</taxon>
        <taxon>Fungi</taxon>
        <taxon>Dikarya</taxon>
        <taxon>Basidiomycota</taxon>
        <taxon>Pucciniomycotina</taxon>
        <taxon>Pucciniomycetes</taxon>
        <taxon>Pucciniales</taxon>
        <taxon>Pucciniaceae</taxon>
        <taxon>Puccinia</taxon>
    </lineage>
</organism>
<proteinExistence type="predicted"/>
<dbReference type="Proteomes" id="UP000324748">
    <property type="component" value="Unassembled WGS sequence"/>
</dbReference>
<comment type="caution">
    <text evidence="1">The sequence shown here is derived from an EMBL/GenBank/DDBJ whole genome shotgun (WGS) entry which is preliminary data.</text>
</comment>
<dbReference type="EMBL" id="VSWC01000053">
    <property type="protein sequence ID" value="KAA1101439.1"/>
    <property type="molecule type" value="Genomic_DNA"/>
</dbReference>
<evidence type="ECO:0000313" key="1">
    <source>
        <dbReference type="EMBL" id="KAA1101439.1"/>
    </source>
</evidence>
<evidence type="ECO:0000313" key="2">
    <source>
        <dbReference type="Proteomes" id="UP000324748"/>
    </source>
</evidence>
<accession>A0A5B0PN96</accession>
<sequence>MVTLVLFVVSNFPLSDPSGTLIRYPTPLLSSAISFKKSDFHLQSLELDSKGSAFRSTFDLVDKVLKGTKSNKSKTHQCRGHCPLVQY</sequence>
<reference evidence="1 2" key="1">
    <citation type="submission" date="2019-05" db="EMBL/GenBank/DDBJ databases">
        <title>Emergence of the Ug99 lineage of the wheat stem rust pathogen through somatic hybridization.</title>
        <authorList>
            <person name="Li F."/>
            <person name="Upadhyaya N.M."/>
            <person name="Sperschneider J."/>
            <person name="Matny O."/>
            <person name="Nguyen-Phuc H."/>
            <person name="Mago R."/>
            <person name="Raley C."/>
            <person name="Miller M.E."/>
            <person name="Silverstein K.A.T."/>
            <person name="Henningsen E."/>
            <person name="Hirsch C.D."/>
            <person name="Visser B."/>
            <person name="Pretorius Z.A."/>
            <person name="Steffenson B.J."/>
            <person name="Schwessinger B."/>
            <person name="Dodds P.N."/>
            <person name="Figueroa M."/>
        </authorList>
    </citation>
    <scope>NUCLEOTIDE SEQUENCE [LARGE SCALE GENOMIC DNA]</scope>
    <source>
        <strain evidence="1">21-0</strain>
    </source>
</reference>
<keyword evidence="2" id="KW-1185">Reference proteome</keyword>
<dbReference type="AlphaFoldDB" id="A0A5B0PN96"/>
<protein>
    <submittedName>
        <fullName evidence="1">Uncharacterized protein</fullName>
    </submittedName>
</protein>
<dbReference type="OrthoDB" id="10421623at2759"/>
<gene>
    <name evidence="1" type="ORF">PGT21_020069</name>
</gene>